<name>A0A223NW60_9SPHI</name>
<feature type="transmembrane region" description="Helical" evidence="1">
    <location>
        <begin position="12"/>
        <end position="30"/>
    </location>
</feature>
<dbReference type="AlphaFoldDB" id="A0A223NW60"/>
<protein>
    <submittedName>
        <fullName evidence="2">Uncharacterized protein</fullName>
    </submittedName>
</protein>
<proteinExistence type="predicted"/>
<keyword evidence="1" id="KW-0472">Membrane</keyword>
<reference evidence="2 3" key="1">
    <citation type="submission" date="2017-08" db="EMBL/GenBank/DDBJ databases">
        <title>Complete genome sequence of Mucilaginibacter sp. strain BJC16-A31.</title>
        <authorList>
            <consortium name="Henan University of Science and Technology"/>
            <person name="You X."/>
        </authorList>
    </citation>
    <scope>NUCLEOTIDE SEQUENCE [LARGE SCALE GENOMIC DNA]</scope>
    <source>
        <strain evidence="2 3">BJC16-A31</strain>
    </source>
</reference>
<keyword evidence="3" id="KW-1185">Reference proteome</keyword>
<sequence>MIFAVFNKLAPVLKVFLFKVTLLFFAGNSFNGRKKRTF</sequence>
<accession>A0A223NW60</accession>
<dbReference type="EMBL" id="CP022743">
    <property type="protein sequence ID" value="ASU34113.1"/>
    <property type="molecule type" value="Genomic_DNA"/>
</dbReference>
<gene>
    <name evidence="2" type="ORF">MuYL_2223</name>
</gene>
<dbReference type="Proteomes" id="UP000215002">
    <property type="component" value="Chromosome"/>
</dbReference>
<dbReference type="KEGG" id="muc:MuYL_2223"/>
<organism evidence="2 3">
    <name type="scientific">Mucilaginibacter xinganensis</name>
    <dbReference type="NCBI Taxonomy" id="1234841"/>
    <lineage>
        <taxon>Bacteria</taxon>
        <taxon>Pseudomonadati</taxon>
        <taxon>Bacteroidota</taxon>
        <taxon>Sphingobacteriia</taxon>
        <taxon>Sphingobacteriales</taxon>
        <taxon>Sphingobacteriaceae</taxon>
        <taxon>Mucilaginibacter</taxon>
    </lineage>
</organism>
<evidence type="ECO:0000313" key="2">
    <source>
        <dbReference type="EMBL" id="ASU34113.1"/>
    </source>
</evidence>
<keyword evidence="1" id="KW-1133">Transmembrane helix</keyword>
<keyword evidence="1" id="KW-0812">Transmembrane</keyword>
<evidence type="ECO:0000256" key="1">
    <source>
        <dbReference type="SAM" id="Phobius"/>
    </source>
</evidence>
<evidence type="ECO:0000313" key="3">
    <source>
        <dbReference type="Proteomes" id="UP000215002"/>
    </source>
</evidence>